<dbReference type="OrthoDB" id="626167at2759"/>
<name>A0A2J6TE37_9HELO</name>
<dbReference type="Pfam" id="PF00069">
    <property type="entry name" value="Pkinase"/>
    <property type="match status" value="1"/>
</dbReference>
<dbReference type="InParanoid" id="A0A2J6TE37"/>
<dbReference type="SUPFAM" id="SSF48452">
    <property type="entry name" value="TPR-like"/>
    <property type="match status" value="4"/>
</dbReference>
<dbReference type="AlphaFoldDB" id="A0A2J6TE37"/>
<dbReference type="InterPro" id="IPR008271">
    <property type="entry name" value="Ser/Thr_kinase_AS"/>
</dbReference>
<dbReference type="Gene3D" id="1.10.510.10">
    <property type="entry name" value="Transferase(Phosphotransferase) domain 1"/>
    <property type="match status" value="1"/>
</dbReference>
<reference evidence="2 3" key="1">
    <citation type="submission" date="2016-04" db="EMBL/GenBank/DDBJ databases">
        <title>A degradative enzymes factory behind the ericoid mycorrhizal symbiosis.</title>
        <authorList>
            <consortium name="DOE Joint Genome Institute"/>
            <person name="Martino E."/>
            <person name="Morin E."/>
            <person name="Grelet G."/>
            <person name="Kuo A."/>
            <person name="Kohler A."/>
            <person name="Daghino S."/>
            <person name="Barry K."/>
            <person name="Choi C."/>
            <person name="Cichocki N."/>
            <person name="Clum A."/>
            <person name="Copeland A."/>
            <person name="Hainaut M."/>
            <person name="Haridas S."/>
            <person name="Labutti K."/>
            <person name="Lindquist E."/>
            <person name="Lipzen A."/>
            <person name="Khouja H.-R."/>
            <person name="Murat C."/>
            <person name="Ohm R."/>
            <person name="Olson A."/>
            <person name="Spatafora J."/>
            <person name="Veneault-Fourrey C."/>
            <person name="Henrissat B."/>
            <person name="Grigoriev I."/>
            <person name="Martin F."/>
            <person name="Perotto S."/>
        </authorList>
    </citation>
    <scope>NUCLEOTIDE SEQUENCE [LARGE SCALE GENOMIC DNA]</scope>
    <source>
        <strain evidence="2 3">E</strain>
    </source>
</reference>
<sequence length="1064" mass="120261">MAARIYNWSPDPAMRSFSEVELSGKPALRPRYKFLTFLSAVQALKIDILPITWQGACQIAVGGTSIINESLVNVQASLVFKCFKEVEKLQKSEDSLFQTIISEIGVLGQRPIRGHPNIVQLQGICWDISTDDKVWPALVFEKSQYGDLSSFLATPIGRELDISARLQLCMNIGNAILDMHSKNIIHGDIKPENVLIFKADNGLYYARVADFGYSSLYADENDTMRLPISRPWNAPGHIRLNRAWKPSQAKRLDIFSFGMLCIWILFERYFSGTSCLPQEQSAWATEYFLDSGTPRHAREILTDLKNADKLLLIANQFIAAELSLNDKRKSALEEFLRSSLIIDGEDQQDASIQRLFDELALPQLTKCANAIDLDEIDHSFWHLNFMVEASISHLYLCDFRVRSHIISCLERDLQTDSASLPSESIANIALQVAICYVIGFGIPRDEDMSLKILRRRGLDNTHLNEAVTRCISGECGKTQGSLIKVLFEQGHLEFIEYGTYYIDQKNVALAEERLVQEARDLGHVFGEENDIALVLRWYIFLLYRAQGRWKEAEELGTQLLNTRNKTLGMEHPVTVVIKMNLAAIYSNQGRWKEAEELMVLGIETTKRAVGAEHPTTLAIESNLVLTYSQQGRWEKAKELEIDIMDKWKRLRGEDHPSTLTSMANLATVYRAQGQWGDAEKLELQVKAISTRVLGQNHPDTLISIANLASTYANQGKWLEAEELNTQMLNTSKSVLGAEHPHTLTIMVNLASVYRNQGQWKQAEDLFNEGLEARKRAIGEKHPDTLLTMNKLAMTYWNQGRWKEAENLFIVVSKEQKQKLGNEHPDTMDSIAGLATTYLSQGKLEVAETLEVEFLEIRKKVLGEEHPSTLRSIANLASIYQKMGDWEKAESYQKDELQTCSRVQGPEHPETIASMANLASTYSYQGKLREAEEIGAKAFEISKRVLGGQHQTTLSCMANLAATYVEQKRWEEAEVLQIEELRLCELVAGSDHPGTLASMGNLAMTYKMQGRLKEAETLDIKVLEGRKRILGKEHPETLAGLINLVDTYKQQGRLEEAEKLVKLWL</sequence>
<dbReference type="Pfam" id="PF13424">
    <property type="entry name" value="TPR_12"/>
    <property type="match status" value="5"/>
</dbReference>
<dbReference type="InterPro" id="IPR019734">
    <property type="entry name" value="TPR_rpt"/>
</dbReference>
<protein>
    <submittedName>
        <fullName evidence="2">TPR-like protein</fullName>
    </submittedName>
</protein>
<dbReference type="InterPro" id="IPR000719">
    <property type="entry name" value="Prot_kinase_dom"/>
</dbReference>
<dbReference type="PANTHER" id="PTHR46082:SF11">
    <property type="entry name" value="AAA+ ATPASE DOMAIN-CONTAINING PROTEIN-RELATED"/>
    <property type="match status" value="1"/>
</dbReference>
<gene>
    <name evidence="2" type="ORF">K444DRAFT_587236</name>
</gene>
<proteinExistence type="predicted"/>
<organism evidence="2 3">
    <name type="scientific">Hyaloscypha bicolor E</name>
    <dbReference type="NCBI Taxonomy" id="1095630"/>
    <lineage>
        <taxon>Eukaryota</taxon>
        <taxon>Fungi</taxon>
        <taxon>Dikarya</taxon>
        <taxon>Ascomycota</taxon>
        <taxon>Pezizomycotina</taxon>
        <taxon>Leotiomycetes</taxon>
        <taxon>Helotiales</taxon>
        <taxon>Hyaloscyphaceae</taxon>
        <taxon>Hyaloscypha</taxon>
        <taxon>Hyaloscypha bicolor</taxon>
    </lineage>
</organism>
<dbReference type="Gene3D" id="1.25.40.10">
    <property type="entry name" value="Tetratricopeptide repeat domain"/>
    <property type="match status" value="4"/>
</dbReference>
<evidence type="ECO:0000313" key="3">
    <source>
        <dbReference type="Proteomes" id="UP000235371"/>
    </source>
</evidence>
<dbReference type="GO" id="GO:0004672">
    <property type="term" value="F:protein kinase activity"/>
    <property type="evidence" value="ECO:0007669"/>
    <property type="project" value="InterPro"/>
</dbReference>
<dbReference type="Pfam" id="PF13374">
    <property type="entry name" value="TPR_10"/>
    <property type="match status" value="2"/>
</dbReference>
<dbReference type="PROSITE" id="PS00108">
    <property type="entry name" value="PROTEIN_KINASE_ST"/>
    <property type="match status" value="1"/>
</dbReference>
<dbReference type="RefSeq" id="XP_024738163.1">
    <property type="nucleotide sequence ID" value="XM_024878017.1"/>
</dbReference>
<dbReference type="GO" id="GO:0005524">
    <property type="term" value="F:ATP binding"/>
    <property type="evidence" value="ECO:0007669"/>
    <property type="project" value="InterPro"/>
</dbReference>
<dbReference type="PANTHER" id="PTHR46082">
    <property type="entry name" value="ATP/GTP-BINDING PROTEIN-RELATED"/>
    <property type="match status" value="1"/>
</dbReference>
<dbReference type="EMBL" id="KZ613786">
    <property type="protein sequence ID" value="PMD61259.1"/>
    <property type="molecule type" value="Genomic_DNA"/>
</dbReference>
<dbReference type="PROSITE" id="PS50011">
    <property type="entry name" value="PROTEIN_KINASE_DOM"/>
    <property type="match status" value="1"/>
</dbReference>
<dbReference type="InterPro" id="IPR011009">
    <property type="entry name" value="Kinase-like_dom_sf"/>
</dbReference>
<dbReference type="SMART" id="SM00028">
    <property type="entry name" value="TPR"/>
    <property type="match status" value="5"/>
</dbReference>
<dbReference type="GeneID" id="36586094"/>
<accession>A0A2J6TE37</accession>
<evidence type="ECO:0000259" key="1">
    <source>
        <dbReference type="PROSITE" id="PS50011"/>
    </source>
</evidence>
<dbReference type="PRINTS" id="PR00381">
    <property type="entry name" value="KINESINLIGHT"/>
</dbReference>
<dbReference type="InterPro" id="IPR053137">
    <property type="entry name" value="NLR-like"/>
</dbReference>
<keyword evidence="3" id="KW-1185">Reference proteome</keyword>
<dbReference type="InterPro" id="IPR011990">
    <property type="entry name" value="TPR-like_helical_dom_sf"/>
</dbReference>
<dbReference type="STRING" id="1095630.A0A2J6TE37"/>
<dbReference type="SMART" id="SM00220">
    <property type="entry name" value="S_TKc"/>
    <property type="match status" value="1"/>
</dbReference>
<dbReference type="Proteomes" id="UP000235371">
    <property type="component" value="Unassembled WGS sequence"/>
</dbReference>
<feature type="domain" description="Protein kinase" evidence="1">
    <location>
        <begin position="53"/>
        <end position="341"/>
    </location>
</feature>
<evidence type="ECO:0000313" key="2">
    <source>
        <dbReference type="EMBL" id="PMD61259.1"/>
    </source>
</evidence>
<dbReference type="SUPFAM" id="SSF56112">
    <property type="entry name" value="Protein kinase-like (PK-like)"/>
    <property type="match status" value="1"/>
</dbReference>